<dbReference type="InterPro" id="IPR002110">
    <property type="entry name" value="Ankyrin_rpt"/>
</dbReference>
<keyword evidence="1" id="KW-0677">Repeat</keyword>
<evidence type="ECO:0000256" key="4">
    <source>
        <dbReference type="SAM" id="MobiDB-lite"/>
    </source>
</evidence>
<evidence type="ECO:0000256" key="2">
    <source>
        <dbReference type="ARBA" id="ARBA00023043"/>
    </source>
</evidence>
<dbReference type="InterPro" id="IPR036770">
    <property type="entry name" value="Ankyrin_rpt-contain_sf"/>
</dbReference>
<dbReference type="SUPFAM" id="SSF48403">
    <property type="entry name" value="Ankyrin repeat"/>
    <property type="match status" value="1"/>
</dbReference>
<dbReference type="Gene3D" id="1.25.40.20">
    <property type="entry name" value="Ankyrin repeat-containing domain"/>
    <property type="match status" value="1"/>
</dbReference>
<dbReference type="SMART" id="SM00248">
    <property type="entry name" value="ANK"/>
    <property type="match status" value="4"/>
</dbReference>
<feature type="region of interest" description="Disordered" evidence="4">
    <location>
        <begin position="233"/>
        <end position="260"/>
    </location>
</feature>
<dbReference type="Pfam" id="PF12796">
    <property type="entry name" value="Ank_2"/>
    <property type="match status" value="1"/>
</dbReference>
<protein>
    <submittedName>
        <fullName evidence="5">Ankyrin-2 isoform 2</fullName>
    </submittedName>
</protein>
<organism evidence="5 6">
    <name type="scientific">Fusarium napiforme</name>
    <dbReference type="NCBI Taxonomy" id="42672"/>
    <lineage>
        <taxon>Eukaryota</taxon>
        <taxon>Fungi</taxon>
        <taxon>Dikarya</taxon>
        <taxon>Ascomycota</taxon>
        <taxon>Pezizomycotina</taxon>
        <taxon>Sordariomycetes</taxon>
        <taxon>Hypocreomycetidae</taxon>
        <taxon>Hypocreales</taxon>
        <taxon>Nectriaceae</taxon>
        <taxon>Fusarium</taxon>
        <taxon>Fusarium fujikuroi species complex</taxon>
    </lineage>
</organism>
<sequence length="510" mass="57007">MQDSLSSLHKHLDQVRALFDTNVPQSPPEKDCRDSIDQTLEAIRQDLLLLTGKLRIDVILQAKGSKRLEAWYVVQRKFQSDDIRSIKERLASSKETLLIHFLVLSLHISYKARDEDCKTRDEVTDLKAFSRPILETLLNHAILTEKRQRSQVAESRSIRQLQYATGTHGASNTFPEDESDLNYHYAFKRWRDKSEHMIADVPWHQVSNSNYVPSILNESRDGASIAPTALDLEETNGLPPSSRLGSGLSRVEEIPDEPPEDVTEELVDWCKEQGYPVQASNFRCDLICETAPSALKGTAPIHHAIKTNNMTVLEKMLSQKCNIEVRLEDGSQDLTPFLLACSELNASAVRLLLAKGANADATDRTGKTGLHLCQSSKFKGRPVAKLLLEDARAMVLDVNAQDQFGMTATHIAARVGDVEMLEYLLLDQHGKKVADANAQQQDGSTPLMVALKSNIANKKQVIDVLLRYTDLSIKNKYGEDAKRVAPKEQLHLAKPSKPPEGFKTCDHGLF</sequence>
<evidence type="ECO:0000313" key="5">
    <source>
        <dbReference type="EMBL" id="KAF5560545.1"/>
    </source>
</evidence>
<gene>
    <name evidence="5" type="ORF">FNAPI_4138</name>
</gene>
<dbReference type="Proteomes" id="UP000574317">
    <property type="component" value="Unassembled WGS sequence"/>
</dbReference>
<dbReference type="PROSITE" id="PS50297">
    <property type="entry name" value="ANK_REP_REGION"/>
    <property type="match status" value="1"/>
</dbReference>
<proteinExistence type="predicted"/>
<dbReference type="PANTHER" id="PTHR24126">
    <property type="entry name" value="ANKYRIN REPEAT, PH AND SEC7 DOMAIN CONTAINING PROTEIN SECG-RELATED"/>
    <property type="match status" value="1"/>
</dbReference>
<name>A0A8H5NDD7_9HYPO</name>
<evidence type="ECO:0000313" key="6">
    <source>
        <dbReference type="Proteomes" id="UP000574317"/>
    </source>
</evidence>
<comment type="caution">
    <text evidence="5">The sequence shown here is derived from an EMBL/GenBank/DDBJ whole genome shotgun (WGS) entry which is preliminary data.</text>
</comment>
<accession>A0A8H5NDD7</accession>
<feature type="compositionally biased region" description="Low complexity" evidence="4">
    <location>
        <begin position="237"/>
        <end position="249"/>
    </location>
</feature>
<keyword evidence="2 3" id="KW-0040">ANK repeat</keyword>
<dbReference type="PROSITE" id="PS50088">
    <property type="entry name" value="ANK_REPEAT"/>
    <property type="match status" value="1"/>
</dbReference>
<evidence type="ECO:0000256" key="3">
    <source>
        <dbReference type="PROSITE-ProRule" id="PRU00023"/>
    </source>
</evidence>
<keyword evidence="6" id="KW-1185">Reference proteome</keyword>
<reference evidence="5 6" key="1">
    <citation type="submission" date="2020-05" db="EMBL/GenBank/DDBJ databases">
        <title>Identification and distribution of gene clusters putatively required for synthesis of sphingolipid metabolism inhibitors in phylogenetically diverse species of the filamentous fungus Fusarium.</title>
        <authorList>
            <person name="Kim H.-S."/>
            <person name="Busman M."/>
            <person name="Brown D.W."/>
            <person name="Divon H."/>
            <person name="Uhlig S."/>
            <person name="Proctor R.H."/>
        </authorList>
    </citation>
    <scope>NUCLEOTIDE SEQUENCE [LARGE SCALE GENOMIC DNA]</scope>
    <source>
        <strain evidence="5 6">NRRL 25196</strain>
    </source>
</reference>
<evidence type="ECO:0000256" key="1">
    <source>
        <dbReference type="ARBA" id="ARBA00022737"/>
    </source>
</evidence>
<dbReference type="EMBL" id="JAAOAO010000151">
    <property type="protein sequence ID" value="KAF5560545.1"/>
    <property type="molecule type" value="Genomic_DNA"/>
</dbReference>
<dbReference type="AlphaFoldDB" id="A0A8H5NDD7"/>
<dbReference type="PANTHER" id="PTHR24126:SF14">
    <property type="entry name" value="ANK_REP_REGION DOMAIN-CONTAINING PROTEIN"/>
    <property type="match status" value="1"/>
</dbReference>
<feature type="repeat" description="ANK" evidence="3">
    <location>
        <begin position="332"/>
        <end position="364"/>
    </location>
</feature>